<evidence type="ECO:0000313" key="3">
    <source>
        <dbReference type="Proteomes" id="UP001500279"/>
    </source>
</evidence>
<gene>
    <name evidence="2" type="ORF">GCM10009107_49850</name>
</gene>
<proteinExistence type="predicted"/>
<dbReference type="Proteomes" id="UP001500279">
    <property type="component" value="Unassembled WGS sequence"/>
</dbReference>
<organism evidence="2 3">
    <name type="scientific">Ideonella azotifigens</name>
    <dbReference type="NCBI Taxonomy" id="513160"/>
    <lineage>
        <taxon>Bacteria</taxon>
        <taxon>Pseudomonadati</taxon>
        <taxon>Pseudomonadota</taxon>
        <taxon>Betaproteobacteria</taxon>
        <taxon>Burkholderiales</taxon>
        <taxon>Sphaerotilaceae</taxon>
        <taxon>Ideonella</taxon>
    </lineage>
</organism>
<dbReference type="NCBIfam" id="TIGR02243">
    <property type="entry name" value="putative baseplate assembly protein"/>
    <property type="match status" value="1"/>
</dbReference>
<name>A0ABN1KEB2_9BURK</name>
<dbReference type="InterPro" id="IPR011749">
    <property type="entry name" value="CHP02243"/>
</dbReference>
<protein>
    <submittedName>
        <fullName evidence="2">Baseplate assembly protein</fullName>
    </submittedName>
</protein>
<accession>A0ABN1KEB2</accession>
<evidence type="ECO:0000313" key="2">
    <source>
        <dbReference type="EMBL" id="GAA0764123.1"/>
    </source>
</evidence>
<reference evidence="2 3" key="1">
    <citation type="journal article" date="2019" name="Int. J. Syst. Evol. Microbiol.">
        <title>The Global Catalogue of Microorganisms (GCM) 10K type strain sequencing project: providing services to taxonomists for standard genome sequencing and annotation.</title>
        <authorList>
            <consortium name="The Broad Institute Genomics Platform"/>
            <consortium name="The Broad Institute Genome Sequencing Center for Infectious Disease"/>
            <person name="Wu L."/>
            <person name="Ma J."/>
        </authorList>
    </citation>
    <scope>NUCLEOTIDE SEQUENCE [LARGE SCALE GENOMIC DNA]</scope>
    <source>
        <strain evidence="2 3">JCM 15503</strain>
    </source>
</reference>
<sequence length="835" mass="90193">MDTTCLSDPRRQAVRSATGRNGLDHVETGDDPTTLVAYFLGKLPPELAADAPDLPRHLAIDGGDVITSLKIIDADPHVDPDPERDDFLVIHLDREGDRSRYTLRLVDIQGIDPHYASADFSFRIDCASDLDCKPACDCAPAVLDEPRPNYLAKDYASLRQLILDRLALLVPTWHERHVPDLGITLVELLAYVGDYLSYYQDAVGTEAYLGTARQRISVRRHSRLVDYRLHEGCNARAWVQVGVDVDTPPLAYGQLAFVTPWRDDLAELPRLLSPGQLANVAPSAIEWYEPCVADATQTVVFRAAHTRVSFYSWGRRSCCLTAGATSATLLDTWLPDGQRALQLQPGDVLVFTEVKGPRTGLEADADPTRRWAVRLTEVTPGEDPLYPVAFGDGEGQQTRPTPVLNIAWGRDDALPFPLCLTTIGAAPGCAYLQDVSVALGNIVLVDHGRGQPPEALGPVPWTAGTACCDCEGEPSEVATRALPFRPRLAGAPLVHAETAPPSTRPAAASLTQDPRAATPQLWLAEDDSDVIWTAQPDLLGSGPDDRHLVAEIDNDGVAHLRFGDGELGRRPGPGQILKAHYRVGGGQEGNVGAGSISFIVISGLTLDGVTFTPWNPLPAQGGIDPEPIEQAREFAPLAFRKALRRAITANDYAAIAALNPELQSAQAALVWTGSWYEADVALDPWQRNAADSALLATVEAALYRVRRMGHDLRVQPAAHVPISLTMHVCALPGHERGHVKAALLKRFVGTPGGFFDADQLSFGQSLHLSRIVAAAMAVPGVMCVEVEAFHRYGQPPNHELDNGVLPLAPHEIAELANDPNHPERGVIAISVEGGL</sequence>
<dbReference type="EMBL" id="BAAAEW010000042">
    <property type="protein sequence ID" value="GAA0764123.1"/>
    <property type="molecule type" value="Genomic_DNA"/>
</dbReference>
<comment type="caution">
    <text evidence="2">The sequence shown here is derived from an EMBL/GenBank/DDBJ whole genome shotgun (WGS) entry which is preliminary data.</text>
</comment>
<evidence type="ECO:0000256" key="1">
    <source>
        <dbReference type="SAM" id="MobiDB-lite"/>
    </source>
</evidence>
<dbReference type="RefSeq" id="WP_231011115.1">
    <property type="nucleotide sequence ID" value="NZ_BAAAEW010000042.1"/>
</dbReference>
<keyword evidence="3" id="KW-1185">Reference proteome</keyword>
<feature type="region of interest" description="Disordered" evidence="1">
    <location>
        <begin position="1"/>
        <end position="28"/>
    </location>
</feature>